<feature type="region of interest" description="Disordered" evidence="1">
    <location>
        <begin position="52"/>
        <end position="76"/>
    </location>
</feature>
<dbReference type="EMBL" id="JADJZA010000007">
    <property type="protein sequence ID" value="MBK9297216.1"/>
    <property type="molecule type" value="Genomic_DNA"/>
</dbReference>
<feature type="compositionally biased region" description="Basic and acidic residues" evidence="1">
    <location>
        <begin position="97"/>
        <end position="113"/>
    </location>
</feature>
<reference evidence="2 3" key="1">
    <citation type="submission" date="2020-10" db="EMBL/GenBank/DDBJ databases">
        <title>Connecting structure to function with the recovery of over 1000 high-quality activated sludge metagenome-assembled genomes encoding full-length rRNA genes using long-read sequencing.</title>
        <authorList>
            <person name="Singleton C.M."/>
            <person name="Petriglieri F."/>
            <person name="Kristensen J.M."/>
            <person name="Kirkegaard R.H."/>
            <person name="Michaelsen T.Y."/>
            <person name="Andersen M.H."/>
            <person name="Karst S.M."/>
            <person name="Dueholm M.S."/>
            <person name="Nielsen P.H."/>
            <person name="Albertsen M."/>
        </authorList>
    </citation>
    <scope>NUCLEOTIDE SEQUENCE [LARGE SCALE GENOMIC DNA]</scope>
    <source>
        <strain evidence="2">Lyne_18-Q3-R50-59_MAXAC.006</strain>
    </source>
</reference>
<name>A0A936NDU6_9ACTN</name>
<dbReference type="AlphaFoldDB" id="A0A936NDU6"/>
<comment type="caution">
    <text evidence="2">The sequence shown here is derived from an EMBL/GenBank/DDBJ whole genome shotgun (WGS) entry which is preliminary data.</text>
</comment>
<evidence type="ECO:0000313" key="2">
    <source>
        <dbReference type="EMBL" id="MBK9297216.1"/>
    </source>
</evidence>
<feature type="compositionally biased region" description="Basic and acidic residues" evidence="1">
    <location>
        <begin position="54"/>
        <end position="65"/>
    </location>
</feature>
<proteinExistence type="predicted"/>
<gene>
    <name evidence="2" type="ORF">IPN02_10390</name>
</gene>
<evidence type="ECO:0000313" key="3">
    <source>
        <dbReference type="Proteomes" id="UP000727993"/>
    </source>
</evidence>
<organism evidence="2 3">
    <name type="scientific">Candidatus Neomicrothrix subdominans</name>
    <dbReference type="NCBI Taxonomy" id="2954438"/>
    <lineage>
        <taxon>Bacteria</taxon>
        <taxon>Bacillati</taxon>
        <taxon>Actinomycetota</taxon>
        <taxon>Acidimicrobiia</taxon>
        <taxon>Acidimicrobiales</taxon>
        <taxon>Microthrixaceae</taxon>
        <taxon>Candidatus Neomicrothrix</taxon>
    </lineage>
</organism>
<protein>
    <submittedName>
        <fullName evidence="2">Uncharacterized protein</fullName>
    </submittedName>
</protein>
<feature type="region of interest" description="Disordered" evidence="1">
    <location>
        <begin position="97"/>
        <end position="132"/>
    </location>
</feature>
<evidence type="ECO:0000256" key="1">
    <source>
        <dbReference type="SAM" id="MobiDB-lite"/>
    </source>
</evidence>
<accession>A0A936NDU6</accession>
<dbReference type="Proteomes" id="UP000727993">
    <property type="component" value="Unassembled WGS sequence"/>
</dbReference>
<sequence length="132" mass="15182">MKNAIWGMLNETEKALLREVEPKRLNKLDEDGLAELHDRIRRARRKYTKLYRRRASEQVDKDASRKKAHQQHARTVTKAEAFEDALAIVSDKLARAARDSAEELKQERLEAARSWKSGSSDQGKKGKKGKAR</sequence>